<dbReference type="Gene3D" id="3.30.1240.10">
    <property type="match status" value="1"/>
</dbReference>
<dbReference type="InterPro" id="IPR023214">
    <property type="entry name" value="HAD_sf"/>
</dbReference>
<dbReference type="InterPro" id="IPR000150">
    <property type="entry name" value="Cof"/>
</dbReference>
<dbReference type="CDD" id="cd07516">
    <property type="entry name" value="HAD_Pase"/>
    <property type="match status" value="1"/>
</dbReference>
<dbReference type="Gene3D" id="3.40.50.1000">
    <property type="entry name" value="HAD superfamily/HAD-like"/>
    <property type="match status" value="1"/>
</dbReference>
<dbReference type="Pfam" id="PF08282">
    <property type="entry name" value="Hydrolase_3"/>
    <property type="match status" value="1"/>
</dbReference>
<dbReference type="InterPro" id="IPR006379">
    <property type="entry name" value="HAD-SF_hydro_IIB"/>
</dbReference>
<proteinExistence type="predicted"/>
<dbReference type="InterPro" id="IPR036412">
    <property type="entry name" value="HAD-like_sf"/>
</dbReference>
<reference evidence="1" key="1">
    <citation type="submission" date="2022-08" db="EMBL/GenBank/DDBJ databases">
        <title>Draft genome sequence of Lysinibacillus sp. strain KH24.</title>
        <authorList>
            <person name="Kanbe H."/>
            <person name="Itoh H."/>
        </authorList>
    </citation>
    <scope>NUCLEOTIDE SEQUENCE</scope>
    <source>
        <strain evidence="1">KH24</strain>
    </source>
</reference>
<evidence type="ECO:0000313" key="1">
    <source>
        <dbReference type="EMBL" id="GLC90040.1"/>
    </source>
</evidence>
<dbReference type="Proteomes" id="UP001065593">
    <property type="component" value="Unassembled WGS sequence"/>
</dbReference>
<dbReference type="SFLD" id="SFLDS00003">
    <property type="entry name" value="Haloacid_Dehalogenase"/>
    <property type="match status" value="1"/>
</dbReference>
<dbReference type="PANTHER" id="PTHR10000">
    <property type="entry name" value="PHOSPHOSERINE PHOSPHATASE"/>
    <property type="match status" value="1"/>
</dbReference>
<evidence type="ECO:0000313" key="2">
    <source>
        <dbReference type="Proteomes" id="UP001065593"/>
    </source>
</evidence>
<dbReference type="NCBIfam" id="TIGR00099">
    <property type="entry name" value="Cof-subfamily"/>
    <property type="match status" value="1"/>
</dbReference>
<keyword evidence="2" id="KW-1185">Reference proteome</keyword>
<dbReference type="NCBIfam" id="TIGR01484">
    <property type="entry name" value="HAD-SF-IIB"/>
    <property type="match status" value="1"/>
</dbReference>
<name>A0ABQ5NNV5_9BACI</name>
<gene>
    <name evidence="1" type="ORF">LYSBPC_31670</name>
</gene>
<dbReference type="EMBL" id="BRZA01000005">
    <property type="protein sequence ID" value="GLC90040.1"/>
    <property type="molecule type" value="Genomic_DNA"/>
</dbReference>
<comment type="caution">
    <text evidence="1">The sequence shown here is derived from an EMBL/GenBank/DDBJ whole genome shotgun (WGS) entry which is preliminary data.</text>
</comment>
<organism evidence="1 2">
    <name type="scientific">Lysinibacillus piscis</name>
    <dbReference type="NCBI Taxonomy" id="2518931"/>
    <lineage>
        <taxon>Bacteria</taxon>
        <taxon>Bacillati</taxon>
        <taxon>Bacillota</taxon>
        <taxon>Bacilli</taxon>
        <taxon>Bacillales</taxon>
        <taxon>Bacillaceae</taxon>
        <taxon>Lysinibacillus</taxon>
    </lineage>
</organism>
<dbReference type="PROSITE" id="PS01228">
    <property type="entry name" value="COF_1"/>
    <property type="match status" value="1"/>
</dbReference>
<accession>A0ABQ5NNV5</accession>
<dbReference type="RefSeq" id="WP_264989961.1">
    <property type="nucleotide sequence ID" value="NZ_BRZA01000005.1"/>
</dbReference>
<dbReference type="SUPFAM" id="SSF56784">
    <property type="entry name" value="HAD-like"/>
    <property type="match status" value="1"/>
</dbReference>
<dbReference type="SFLD" id="SFLDG01140">
    <property type="entry name" value="C2.B:_Phosphomannomutase_and_P"/>
    <property type="match status" value="1"/>
</dbReference>
<sequence length="261" mass="29266">MQYKLVVLDMDGTLLNDNHGVSEANKEAIHRIKKMGVGVTVASGRTYESIYPFIEDLGIDLPIIAANGAFIKNPLSGEVYYSESLPRHLAEEIIEYGQKHQFEMSLYLDAEVHTFNESMAKVHLELEKLQAKLIDKFDSDKELYKIIYGQTPEKIEEACEYLADKYKDSLYITRSADMCLDVMNMNVSKGNGLQQVMEKLHISPEEVIVMGNSFNDLPMFEVAGLAIAMDNAPQEVKNMADFVTISNNDDGVAHALTKFIG</sequence>
<dbReference type="PANTHER" id="PTHR10000:SF8">
    <property type="entry name" value="HAD SUPERFAMILY HYDROLASE-LIKE, TYPE 3"/>
    <property type="match status" value="1"/>
</dbReference>
<protein>
    <submittedName>
        <fullName evidence="1">Haloacid dehalogenase</fullName>
    </submittedName>
</protein>